<dbReference type="GO" id="GO:0010634">
    <property type="term" value="P:positive regulation of epithelial cell migration"/>
    <property type="evidence" value="ECO:0007669"/>
    <property type="project" value="Ensembl"/>
</dbReference>
<dbReference type="CDD" id="cd01257">
    <property type="entry name" value="PH_IRS"/>
    <property type="match status" value="1"/>
</dbReference>
<dbReference type="InterPro" id="IPR002404">
    <property type="entry name" value="IRS_PTB"/>
</dbReference>
<dbReference type="GO" id="GO:0030890">
    <property type="term" value="P:positive regulation of B cell proliferation"/>
    <property type="evidence" value="ECO:0007669"/>
    <property type="project" value="Ensembl"/>
</dbReference>
<reference evidence="13" key="3">
    <citation type="submission" date="2025-09" db="UniProtKB">
        <authorList>
            <consortium name="Ensembl"/>
        </authorList>
    </citation>
    <scope>IDENTIFICATION</scope>
</reference>
<feature type="compositionally biased region" description="Pro residues" evidence="10">
    <location>
        <begin position="1058"/>
        <end position="1068"/>
    </location>
</feature>
<dbReference type="GO" id="GO:0008286">
    <property type="term" value="P:insulin receptor signaling pathway"/>
    <property type="evidence" value="ECO:0007669"/>
    <property type="project" value="Ensembl"/>
</dbReference>
<dbReference type="GO" id="GO:0048009">
    <property type="term" value="P:insulin-like growth factor receptor signaling pathway"/>
    <property type="evidence" value="ECO:0007669"/>
    <property type="project" value="Ensembl"/>
</dbReference>
<dbReference type="GO" id="GO:0002903">
    <property type="term" value="P:negative regulation of B cell apoptotic process"/>
    <property type="evidence" value="ECO:0007669"/>
    <property type="project" value="Ensembl"/>
</dbReference>
<evidence type="ECO:0000256" key="7">
    <source>
        <dbReference type="ARBA" id="ARBA00023224"/>
    </source>
</evidence>
<dbReference type="GO" id="GO:1904692">
    <property type="term" value="P:positive regulation of type B pancreatic cell proliferation"/>
    <property type="evidence" value="ECO:0007669"/>
    <property type="project" value="Ensembl"/>
</dbReference>
<feature type="region of interest" description="Disordered" evidence="10">
    <location>
        <begin position="929"/>
        <end position="1049"/>
    </location>
</feature>
<dbReference type="Proteomes" id="UP000291000">
    <property type="component" value="Chromosome 12"/>
</dbReference>
<dbReference type="SMART" id="SM00233">
    <property type="entry name" value="PH"/>
    <property type="match status" value="1"/>
</dbReference>
<dbReference type="Bgee" id="ENSCHIG00000001452">
    <property type="expression patterns" value="Expressed in prefrontal cortex and 17 other cell types or tissues"/>
</dbReference>
<dbReference type="GO" id="GO:0051897">
    <property type="term" value="P:positive regulation of phosphatidylinositol 3-kinase/protein kinase B signal transduction"/>
    <property type="evidence" value="ECO:0007669"/>
    <property type="project" value="Ensembl"/>
</dbReference>
<dbReference type="PRINTS" id="PR00628">
    <property type="entry name" value="INSULINRSI"/>
</dbReference>
<evidence type="ECO:0000256" key="5">
    <source>
        <dbReference type="ARBA" id="ARBA00022553"/>
    </source>
</evidence>
<evidence type="ECO:0000256" key="10">
    <source>
        <dbReference type="SAM" id="MobiDB-lite"/>
    </source>
</evidence>
<feature type="compositionally biased region" description="Gly residues" evidence="10">
    <location>
        <begin position="1202"/>
        <end position="1211"/>
    </location>
</feature>
<protein>
    <recommendedName>
        <fullName evidence="9">Insulin receptor substrate 2</fullName>
    </recommendedName>
</protein>
<dbReference type="GO" id="GO:0045725">
    <property type="term" value="P:positive regulation of glycogen biosynthetic process"/>
    <property type="evidence" value="ECO:0007669"/>
    <property type="project" value="Ensembl"/>
</dbReference>
<feature type="compositionally biased region" description="Low complexity" evidence="10">
    <location>
        <begin position="1125"/>
        <end position="1140"/>
    </location>
</feature>
<evidence type="ECO:0000259" key="12">
    <source>
        <dbReference type="PROSITE" id="PS51064"/>
    </source>
</evidence>
<feature type="compositionally biased region" description="Pro residues" evidence="10">
    <location>
        <begin position="829"/>
        <end position="844"/>
    </location>
</feature>
<dbReference type="GO" id="GO:0005158">
    <property type="term" value="F:insulin receptor binding"/>
    <property type="evidence" value="ECO:0007669"/>
    <property type="project" value="InterPro"/>
</dbReference>
<feature type="domain" description="PH" evidence="11">
    <location>
        <begin position="30"/>
        <end position="144"/>
    </location>
</feature>
<feature type="region of interest" description="Disordered" evidence="10">
    <location>
        <begin position="1057"/>
        <end position="1076"/>
    </location>
</feature>
<dbReference type="PROSITE" id="PS50003">
    <property type="entry name" value="PH_DOMAIN"/>
    <property type="match status" value="1"/>
</dbReference>
<dbReference type="STRING" id="9925.ENSCHIP00000000977"/>
<evidence type="ECO:0000256" key="8">
    <source>
        <dbReference type="ARBA" id="ARBA00063477"/>
    </source>
</evidence>
<feature type="compositionally biased region" description="Low complexity" evidence="10">
    <location>
        <begin position="18"/>
        <end position="28"/>
    </location>
</feature>
<dbReference type="GO" id="GO:0043548">
    <property type="term" value="F:phosphatidylinositol 3-kinase binding"/>
    <property type="evidence" value="ECO:0007669"/>
    <property type="project" value="Ensembl"/>
</dbReference>
<dbReference type="PANTHER" id="PTHR10614">
    <property type="entry name" value="INSULIN RECEPTOR SUBSTRATE"/>
    <property type="match status" value="1"/>
</dbReference>
<comment type="subcellular location">
    <subcellularLocation>
        <location evidence="1">Cytoplasm</location>
        <location evidence="1">Cytosol</location>
    </subcellularLocation>
</comment>
<keyword evidence="5" id="KW-0597">Phosphoprotein</keyword>
<evidence type="ECO:0000256" key="1">
    <source>
        <dbReference type="ARBA" id="ARBA00004514"/>
    </source>
</evidence>
<dbReference type="GO" id="GO:0010748">
    <property type="term" value="P:negative regulation of long-chain fatty acid import across plasma membrane"/>
    <property type="evidence" value="ECO:0007669"/>
    <property type="project" value="Ensembl"/>
</dbReference>
<dbReference type="Pfam" id="PF02174">
    <property type="entry name" value="IRS"/>
    <property type="match status" value="1"/>
</dbReference>
<dbReference type="Ensembl" id="ENSCHIT00000002100.1">
    <property type="protein sequence ID" value="ENSCHIP00000000977.1"/>
    <property type="gene ID" value="ENSCHIG00000001452.1"/>
</dbReference>
<dbReference type="GO" id="GO:0002053">
    <property type="term" value="P:positive regulation of mesenchymal cell proliferation"/>
    <property type="evidence" value="ECO:0007669"/>
    <property type="project" value="Ensembl"/>
</dbReference>
<dbReference type="GO" id="GO:0032000">
    <property type="term" value="P:positive regulation of fatty acid beta-oxidation"/>
    <property type="evidence" value="ECO:0007669"/>
    <property type="project" value="Ensembl"/>
</dbReference>
<dbReference type="PROSITE" id="PS51064">
    <property type="entry name" value="IRS_PTB"/>
    <property type="match status" value="1"/>
</dbReference>
<feature type="compositionally biased region" description="Low complexity" evidence="10">
    <location>
        <begin position="467"/>
        <end position="487"/>
    </location>
</feature>
<dbReference type="OMA" id="CHRKRTY"/>
<organism evidence="13 14">
    <name type="scientific">Capra hircus</name>
    <name type="common">Goat</name>
    <dbReference type="NCBI Taxonomy" id="9925"/>
    <lineage>
        <taxon>Eukaryota</taxon>
        <taxon>Metazoa</taxon>
        <taxon>Chordata</taxon>
        <taxon>Craniata</taxon>
        <taxon>Vertebrata</taxon>
        <taxon>Euteleostomi</taxon>
        <taxon>Mammalia</taxon>
        <taxon>Eutheria</taxon>
        <taxon>Laurasiatheria</taxon>
        <taxon>Artiodactyla</taxon>
        <taxon>Ruminantia</taxon>
        <taxon>Pecora</taxon>
        <taxon>Bovidae</taxon>
        <taxon>Caprinae</taxon>
        <taxon>Capra</taxon>
    </lineage>
</organism>
<comment type="subunit">
    <text evidence="8">Interacts with PHIP. Interacts with SH2B1; this interaction enhances leptin-induced activation of the PI3-kinase pathway. Interacts with GRB2. Interacts with PIK3R1. Interacts with DVL2; this interaction promotes the Wnt/beta-catenin signaling pathway.</text>
</comment>
<dbReference type="PANTHER" id="PTHR10614:SF7">
    <property type="entry name" value="INSULIN RECEPTOR SUBSTRATE 2"/>
    <property type="match status" value="1"/>
</dbReference>
<feature type="region of interest" description="Disordered" evidence="10">
    <location>
        <begin position="304"/>
        <end position="527"/>
    </location>
</feature>
<feature type="region of interest" description="Disordered" evidence="10">
    <location>
        <begin position="825"/>
        <end position="858"/>
    </location>
</feature>
<feature type="region of interest" description="Disordered" evidence="10">
    <location>
        <begin position="51"/>
        <end position="71"/>
    </location>
</feature>
<dbReference type="SMART" id="SM01244">
    <property type="entry name" value="IRS"/>
    <property type="match status" value="1"/>
</dbReference>
<dbReference type="CDD" id="cd01204">
    <property type="entry name" value="PTB_IRS"/>
    <property type="match status" value="1"/>
</dbReference>
<evidence type="ECO:0000259" key="11">
    <source>
        <dbReference type="PROSITE" id="PS50003"/>
    </source>
</evidence>
<dbReference type="GO" id="GO:0044342">
    <property type="term" value="P:type B pancreatic cell proliferation"/>
    <property type="evidence" value="ECO:0007669"/>
    <property type="project" value="Ensembl"/>
</dbReference>
<feature type="compositionally biased region" description="Pro residues" evidence="10">
    <location>
        <begin position="1"/>
        <end position="12"/>
    </location>
</feature>
<proteinExistence type="predicted"/>
<dbReference type="SMART" id="SM00310">
    <property type="entry name" value="PTBI"/>
    <property type="match status" value="1"/>
</dbReference>
<reference evidence="13 14" key="1">
    <citation type="submission" date="2016-04" db="EMBL/GenBank/DDBJ databases">
        <title>Polished mammalian reference genomes with single-molecule sequencing and chromosome conformation capture applied to the Capra hircus genome.</title>
        <authorList>
            <person name="Bickhart D.M."/>
            <person name="Koren S."/>
            <person name="Rosen B."/>
            <person name="Hastie A."/>
            <person name="Liachko I."/>
            <person name="Sullivan S.T."/>
            <person name="Burton J."/>
            <person name="Sayre B.L."/>
            <person name="Huson H.J."/>
            <person name="Lee J."/>
            <person name="Lam E."/>
            <person name="Kelley C.M."/>
            <person name="Hutchison J.L."/>
            <person name="Zhou Y."/>
            <person name="Sun J."/>
            <person name="Crisa A."/>
            <person name="Schwartz J.C."/>
            <person name="Hammond J.A."/>
            <person name="Schroeder S.G."/>
            <person name="Liu G.E."/>
            <person name="Dunham M."/>
            <person name="Shendure J."/>
            <person name="Sonstegard T.S."/>
            <person name="Phillippy A.M."/>
            <person name="Van Tassell C.P."/>
            <person name="Smith T.P."/>
        </authorList>
    </citation>
    <scope>NUCLEOTIDE SEQUENCE [LARGE SCALE GENOMIC DNA]</scope>
</reference>
<evidence type="ECO:0000256" key="9">
    <source>
        <dbReference type="ARBA" id="ARBA00068176"/>
    </source>
</evidence>
<dbReference type="GO" id="GO:0030879">
    <property type="term" value="P:mammary gland development"/>
    <property type="evidence" value="ECO:0007669"/>
    <property type="project" value="Ensembl"/>
</dbReference>
<evidence type="ECO:0000313" key="14">
    <source>
        <dbReference type="Proteomes" id="UP000291000"/>
    </source>
</evidence>
<dbReference type="GO" id="GO:0046326">
    <property type="term" value="P:positive regulation of D-glucose import"/>
    <property type="evidence" value="ECO:0007669"/>
    <property type="project" value="Ensembl"/>
</dbReference>
<dbReference type="Pfam" id="PF00169">
    <property type="entry name" value="PH"/>
    <property type="match status" value="1"/>
</dbReference>
<feature type="compositionally biased region" description="Low complexity" evidence="10">
    <location>
        <begin position="1018"/>
        <end position="1039"/>
    </location>
</feature>
<dbReference type="SUPFAM" id="SSF50729">
    <property type="entry name" value="PH domain-like"/>
    <property type="match status" value="2"/>
</dbReference>
<feature type="region of interest" description="Disordered" evidence="10">
    <location>
        <begin position="1"/>
        <end position="34"/>
    </location>
</feature>
<feature type="domain" description="IRS-type PTB" evidence="12">
    <location>
        <begin position="195"/>
        <end position="299"/>
    </location>
</feature>
<evidence type="ECO:0000313" key="13">
    <source>
        <dbReference type="Ensembl" id="ENSCHIP00000000977.1"/>
    </source>
</evidence>
<feature type="compositionally biased region" description="Gly residues" evidence="10">
    <location>
        <begin position="1162"/>
        <end position="1174"/>
    </location>
</feature>
<keyword evidence="6" id="KW-0832">Ubl conjugation</keyword>
<keyword evidence="2" id="KW-0488">Methylation</keyword>
<dbReference type="EMBL" id="LWLT01000013">
    <property type="status" value="NOT_ANNOTATED_CDS"/>
    <property type="molecule type" value="Genomic_DNA"/>
</dbReference>
<dbReference type="GO" id="GO:0005068">
    <property type="term" value="F:transmembrane receptor protein tyrosine kinase adaptor activity"/>
    <property type="evidence" value="ECO:0007669"/>
    <property type="project" value="Ensembl"/>
</dbReference>
<evidence type="ECO:0000256" key="6">
    <source>
        <dbReference type="ARBA" id="ARBA00022843"/>
    </source>
</evidence>
<dbReference type="GO" id="GO:0005886">
    <property type="term" value="C:plasma membrane"/>
    <property type="evidence" value="ECO:0007669"/>
    <property type="project" value="Ensembl"/>
</dbReference>
<feature type="compositionally biased region" description="Gly residues" evidence="10">
    <location>
        <begin position="53"/>
        <end position="66"/>
    </location>
</feature>
<feature type="compositionally biased region" description="Pro residues" evidence="10">
    <location>
        <begin position="1008"/>
        <end position="1017"/>
    </location>
</feature>
<feature type="compositionally biased region" description="Low complexity" evidence="10">
    <location>
        <begin position="929"/>
        <end position="947"/>
    </location>
</feature>
<keyword evidence="3" id="KW-0963">Cytoplasm</keyword>
<dbReference type="Gene3D" id="2.30.29.30">
    <property type="entry name" value="Pleckstrin-homology domain (PH domain)/Phosphotyrosine-binding domain (PTB)"/>
    <property type="match status" value="2"/>
</dbReference>
<dbReference type="GO" id="GO:0010631">
    <property type="term" value="P:epithelial cell migration"/>
    <property type="evidence" value="ECO:0007669"/>
    <property type="project" value="Ensembl"/>
</dbReference>
<dbReference type="FunFam" id="2.30.29.30:FF:000029">
    <property type="entry name" value="Insulin receptor substrate 1"/>
    <property type="match status" value="1"/>
</dbReference>
<dbReference type="InterPro" id="IPR039011">
    <property type="entry name" value="IRS"/>
</dbReference>
<dbReference type="GO" id="GO:0032024">
    <property type="term" value="P:positive regulation of insulin secretion"/>
    <property type="evidence" value="ECO:0007669"/>
    <property type="project" value="Ensembl"/>
</dbReference>
<dbReference type="GO" id="GO:0005829">
    <property type="term" value="C:cytosol"/>
    <property type="evidence" value="ECO:0007669"/>
    <property type="project" value="UniProtKB-SubCell"/>
</dbReference>
<feature type="compositionally biased region" description="Low complexity" evidence="10">
    <location>
        <begin position="435"/>
        <end position="450"/>
    </location>
</feature>
<evidence type="ECO:0000256" key="4">
    <source>
        <dbReference type="ARBA" id="ARBA00022499"/>
    </source>
</evidence>
<keyword evidence="4" id="KW-1017">Isopeptide bond</keyword>
<name>A0A452DMK6_CAPHI</name>
<dbReference type="FunFam" id="2.30.29.30:FF:000291">
    <property type="entry name" value="insulin receptor substrate 2"/>
    <property type="match status" value="1"/>
</dbReference>
<feature type="compositionally biased region" description="Gly residues" evidence="10">
    <location>
        <begin position="368"/>
        <end position="384"/>
    </location>
</feature>
<gene>
    <name evidence="13" type="primary">IRS2</name>
</gene>
<feature type="region of interest" description="Disordered" evidence="10">
    <location>
        <begin position="1097"/>
        <end position="1219"/>
    </location>
</feature>
<evidence type="ECO:0000256" key="2">
    <source>
        <dbReference type="ARBA" id="ARBA00022481"/>
    </source>
</evidence>
<keyword evidence="14" id="KW-1185">Reference proteome</keyword>
<dbReference type="GO" id="GO:0007420">
    <property type="term" value="P:brain development"/>
    <property type="evidence" value="ECO:0007669"/>
    <property type="project" value="Ensembl"/>
</dbReference>
<keyword evidence="7" id="KW-0807">Transducer</keyword>
<dbReference type="GeneTree" id="ENSGT00940000161407"/>
<feature type="compositionally biased region" description="Pro residues" evidence="10">
    <location>
        <begin position="1180"/>
        <end position="1191"/>
    </location>
</feature>
<accession>A0A452DMK6</accession>
<dbReference type="GO" id="GO:0009749">
    <property type="term" value="P:response to glucose"/>
    <property type="evidence" value="ECO:0007669"/>
    <property type="project" value="Ensembl"/>
</dbReference>
<sequence>MASPPEHGPPGPAGGDGPNLNNNNNNNNHSVRKCGYLRKQKHGHKRFFVLRGPGAGGDEAGAGGGPAPQPPRLEYYESEKKWRSKAGAPKRVIALDCCLNINKRADAKHKYLIALYTKDEYFAVAAENEQEQEGWYRALTDLVSEGRAGAGDAPPAAAATSGSCSASLPGALGGSAGAAAADDSYGLVAPATAAYREVWQVNLKPKGLGQSKNLTGVYRLCLSARTIGFVKLNCEQPSVTLQLMSIRRCGHSDSFFFIEVGRSAVTGPGELWMQADDSVVAQNIHETILEAMKALKELFEFRPRSKSQSSGSSATHPISVPGARRHHHLVNLPPSQTGLVRRSRTDSLAATPPAAKCSACRVRTASEGDGGAAAGAGAGAGAGAAAGSPLSPGPVRAPLSRSHTLSGGRAGKTALAPAGGGLQHSRSMSMPVAHSPPAATSPGSLSSSSGHGSGSYPPPPGPHPHLQHPLHPQRPSSGSASASGSPSDPGFMSLDEYGSSPGDLRVYCGHRSNTPESIAETPPARDGSAGELYGYMTMERPLSHCGGRAYRRVSGDGAPDLDRGLRKRTYSLTTPARQRPAPQPSSASLDEYTLMRATFSGSSGRLCPSCPASSPKVAYHPYPEDYGDIEIGSHRSSSSNLGTDDGYVPMTPGVALLGTGSGSCKGDDYMPMSPTSVSAPKQILQPRAAPAALPPAGAAVPTPASAAGRAFPGTAGGYKTGSPAESSPEDSGYMRMWCGSKLSMESADGKLLPNGDYLNMSPSDAGTTGTPPDFFSAAGETPRGMPGYCYSSLPRSYKAPHACHGDSDQYVLMSSPVGRVLEEEQLEPAPGPAGHPPPPHPAVPSPGRLGGGGGSRPDGFLAQRCRAVRPTRLSLEGLPALPRMHEYPLPPEPRSPGEYINIDFGEAGARLSPPAPPLLASAASSSSLLSASSPASSLGSGTPGTSGDSRQRSPLSDYMNLDFSSPKSPQPGAQGRDPVGSLDALLSPEASVYPPLPPRPAAPSSALQPPPPPPPPGELYRLPAAPASKGPGAASSLSSDTGDNGDYTEMAFGVAATPPQPIVAPPKPDGARVSSPVSGLKRLSLMDQVSGVEAFLQAGQPPDPHRGAKVIRADPQGGRRRHSSETFSSTTTVTPVSPSFAHTPKRHNSASVENVSLRKGSEGGGGGGSSGILGGCDEPPSSPRQLPPPTPQQARAWTPAQPGGGLVGCPGGTSSPMRRETSTGFQNGLNYIAIDVRDEPGLSPPLQQHPHAQTGDRSAWGRTRSLGGLISAVGAGSPAAVCGGPGPGALPAANAYASIDFLTHHLKEATVVKGEGPGREEGGQAGRLEAASLRGCLDLGAHVPAQGSRFFFAFGPVPVFPQRPRQSAQVVFELNSESSDQGGRPAFFGSTAPLLFPSVNTWGGGARGGAGGSRSATPPRTWPRGVLPFVRWETSTWRDRPLAAPRPADVTFLFVFLEPGRADFC</sequence>
<dbReference type="InterPro" id="IPR001849">
    <property type="entry name" value="PH_domain"/>
</dbReference>
<reference evidence="13" key="2">
    <citation type="submission" date="2025-08" db="UniProtKB">
        <authorList>
            <consortium name="Ensembl"/>
        </authorList>
    </citation>
    <scope>IDENTIFICATION</scope>
</reference>
<dbReference type="InterPro" id="IPR011993">
    <property type="entry name" value="PH-like_dom_sf"/>
</dbReference>
<dbReference type="GO" id="GO:0141038">
    <property type="term" value="F:phosphatidylinositol 3-kinase activator activity"/>
    <property type="evidence" value="ECO:0007669"/>
    <property type="project" value="Ensembl"/>
</dbReference>
<evidence type="ECO:0000256" key="3">
    <source>
        <dbReference type="ARBA" id="ARBA00022490"/>
    </source>
</evidence>